<dbReference type="GO" id="GO:0030248">
    <property type="term" value="F:cellulose binding"/>
    <property type="evidence" value="ECO:0007669"/>
    <property type="project" value="InterPro"/>
</dbReference>
<feature type="domain" description="CBM1" evidence="4">
    <location>
        <begin position="132"/>
        <end position="168"/>
    </location>
</feature>
<feature type="compositionally biased region" description="Low complexity" evidence="2">
    <location>
        <begin position="28"/>
        <end position="75"/>
    </location>
</feature>
<dbReference type="AlphaFoldDB" id="A0A9P8P8G1"/>
<dbReference type="InterPro" id="IPR035971">
    <property type="entry name" value="CBD_sf"/>
</dbReference>
<gene>
    <name evidence="5" type="ORF">OGAPHI_003390</name>
</gene>
<dbReference type="GO" id="GO:0005975">
    <property type="term" value="P:carbohydrate metabolic process"/>
    <property type="evidence" value="ECO:0007669"/>
    <property type="project" value="InterPro"/>
</dbReference>
<evidence type="ECO:0000256" key="3">
    <source>
        <dbReference type="SAM" id="SignalP"/>
    </source>
</evidence>
<evidence type="ECO:0000313" key="5">
    <source>
        <dbReference type="EMBL" id="KAH3666940.1"/>
    </source>
</evidence>
<feature type="region of interest" description="Disordered" evidence="2">
    <location>
        <begin position="28"/>
        <end position="111"/>
    </location>
</feature>
<dbReference type="RefSeq" id="XP_046061896.1">
    <property type="nucleotide sequence ID" value="XM_046204361.1"/>
</dbReference>
<dbReference type="InterPro" id="IPR000254">
    <property type="entry name" value="CBD"/>
</dbReference>
<dbReference type="SUPFAM" id="SSF57180">
    <property type="entry name" value="Cellulose-binding domain"/>
    <property type="match status" value="1"/>
</dbReference>
<reference evidence="5" key="2">
    <citation type="submission" date="2021-01" db="EMBL/GenBank/DDBJ databases">
        <authorList>
            <person name="Schikora-Tamarit M.A."/>
        </authorList>
    </citation>
    <scope>NUCLEOTIDE SEQUENCE</scope>
    <source>
        <strain evidence="5">CBS6075</strain>
    </source>
</reference>
<dbReference type="Proteomes" id="UP000769157">
    <property type="component" value="Unassembled WGS sequence"/>
</dbReference>
<feature type="compositionally biased region" description="Low complexity" evidence="2">
    <location>
        <begin position="83"/>
        <end position="96"/>
    </location>
</feature>
<feature type="signal peptide" evidence="3">
    <location>
        <begin position="1"/>
        <end position="23"/>
    </location>
</feature>
<feature type="compositionally biased region" description="Basic and acidic residues" evidence="2">
    <location>
        <begin position="308"/>
        <end position="318"/>
    </location>
</feature>
<proteinExistence type="predicted"/>
<protein>
    <recommendedName>
        <fullName evidence="4">CBM1 domain-containing protein</fullName>
    </recommendedName>
</protein>
<dbReference type="GeneID" id="70235357"/>
<evidence type="ECO:0000256" key="1">
    <source>
        <dbReference type="ARBA" id="ARBA00022729"/>
    </source>
</evidence>
<dbReference type="OrthoDB" id="5823761at2759"/>
<reference evidence="5" key="1">
    <citation type="journal article" date="2021" name="Open Biol.">
        <title>Shared evolutionary footprints suggest mitochondrial oxidative damage underlies multiple complex I losses in fungi.</title>
        <authorList>
            <person name="Schikora-Tamarit M.A."/>
            <person name="Marcet-Houben M."/>
            <person name="Nosek J."/>
            <person name="Gabaldon T."/>
        </authorList>
    </citation>
    <scope>NUCLEOTIDE SEQUENCE</scope>
    <source>
        <strain evidence="5">CBS6075</strain>
    </source>
</reference>
<sequence length="529" mass="56736">MLPTLHSHNVALATIPFFASVLASSGSLDDSSFGSSENSNASNESAEVTSVTTAGTETQADTQTTVQTATRETTQPSWEESATTTPSWEQSTTTTPAWEQSATLTTPSWEQSTLESITATSTTSAADSSATTCGAAYAQCGGLGYSGASCCQDGYQCVTANSYWARCVAASTLASSVLGSSAASKGTTYTTTYTTEYSSTVSASGSAYVTVSSSVVTAVVKDQSSVHSVSISSGGSPARIHRLIRPSTVQSVEEPHVLQFESVLHPVGNPVPFTVARRNQLPVARTARRPTKNGIHEEVHGEALGPDGDVRVRPGRLEHQKKRSWPTSTQRVEQTDGQGLIFGKQLVRGETARDQVCRVQSGHAFLRFLEHVLVKKLELQRMCYINQFWLHPARVHKTGDLVHHVCPVADVDGRDGPVVFFRADRKRFEQSAEHAAQSHQFCSCSRTNAHHVDCCPGRQQLADRALRKEPANTSLTFKPDLALASMNGNPSSSASNSPCFSLTCLLSLSSHLFPTKNSWASSLACWLTV</sequence>
<feature type="compositionally biased region" description="Polar residues" evidence="2">
    <location>
        <begin position="325"/>
        <end position="334"/>
    </location>
</feature>
<dbReference type="SMART" id="SM00236">
    <property type="entry name" value="fCBD"/>
    <property type="match status" value="1"/>
</dbReference>
<organism evidence="5 6">
    <name type="scientific">Ogataea philodendri</name>
    <dbReference type="NCBI Taxonomy" id="1378263"/>
    <lineage>
        <taxon>Eukaryota</taxon>
        <taxon>Fungi</taxon>
        <taxon>Dikarya</taxon>
        <taxon>Ascomycota</taxon>
        <taxon>Saccharomycotina</taxon>
        <taxon>Pichiomycetes</taxon>
        <taxon>Pichiales</taxon>
        <taxon>Pichiaceae</taxon>
        <taxon>Ogataea</taxon>
    </lineage>
</organism>
<dbReference type="GO" id="GO:0005576">
    <property type="term" value="C:extracellular region"/>
    <property type="evidence" value="ECO:0007669"/>
    <property type="project" value="InterPro"/>
</dbReference>
<feature type="chain" id="PRO_5040221484" description="CBM1 domain-containing protein" evidence="3">
    <location>
        <begin position="24"/>
        <end position="529"/>
    </location>
</feature>
<comment type="caution">
    <text evidence="5">The sequence shown here is derived from an EMBL/GenBank/DDBJ whole genome shotgun (WGS) entry which is preliminary data.</text>
</comment>
<accession>A0A9P8P8G1</accession>
<name>A0A9P8P8G1_9ASCO</name>
<feature type="region of interest" description="Disordered" evidence="2">
    <location>
        <begin position="291"/>
        <end position="334"/>
    </location>
</feature>
<evidence type="ECO:0000313" key="6">
    <source>
        <dbReference type="Proteomes" id="UP000769157"/>
    </source>
</evidence>
<dbReference type="EMBL" id="JAEUBE010000199">
    <property type="protein sequence ID" value="KAH3666940.1"/>
    <property type="molecule type" value="Genomic_DNA"/>
</dbReference>
<evidence type="ECO:0000256" key="2">
    <source>
        <dbReference type="SAM" id="MobiDB-lite"/>
    </source>
</evidence>
<feature type="compositionally biased region" description="Polar residues" evidence="2">
    <location>
        <begin position="97"/>
        <end position="111"/>
    </location>
</feature>
<dbReference type="Pfam" id="PF00734">
    <property type="entry name" value="CBM_1"/>
    <property type="match status" value="1"/>
</dbReference>
<keyword evidence="1 3" id="KW-0732">Signal</keyword>
<keyword evidence="6" id="KW-1185">Reference proteome</keyword>
<evidence type="ECO:0000259" key="4">
    <source>
        <dbReference type="PROSITE" id="PS51164"/>
    </source>
</evidence>
<dbReference type="PROSITE" id="PS51164">
    <property type="entry name" value="CBM1_2"/>
    <property type="match status" value="1"/>
</dbReference>